<dbReference type="Gene3D" id="3.60.21.10">
    <property type="match status" value="1"/>
</dbReference>
<dbReference type="SUPFAM" id="SSF56300">
    <property type="entry name" value="Metallo-dependent phosphatases"/>
    <property type="match status" value="1"/>
</dbReference>
<dbReference type="OrthoDB" id="567558at2759"/>
<keyword evidence="3" id="KW-1185">Reference proteome</keyword>
<feature type="domain" description="Calcineurin-like phosphoesterase" evidence="1">
    <location>
        <begin position="22"/>
        <end position="235"/>
    </location>
</feature>
<dbReference type="GO" id="GO:0016787">
    <property type="term" value="F:hydrolase activity"/>
    <property type="evidence" value="ECO:0007669"/>
    <property type="project" value="InterPro"/>
</dbReference>
<reference evidence="2" key="1">
    <citation type="submission" date="2020-10" db="EMBL/GenBank/DDBJ databases">
        <title>Unveiling of a novel bifunctional photoreceptor, Dualchrome1, isolated from a cosmopolitan green alga.</title>
        <authorList>
            <person name="Suzuki S."/>
            <person name="Kawachi M."/>
        </authorList>
    </citation>
    <scope>NUCLEOTIDE SEQUENCE</scope>
    <source>
        <strain evidence="2">NIES 2893</strain>
    </source>
</reference>
<protein>
    <recommendedName>
        <fullName evidence="1">Calcineurin-like phosphoesterase domain-containing protein</fullName>
    </recommendedName>
</protein>
<gene>
    <name evidence="2" type="ORF">PPROV_000857300</name>
</gene>
<dbReference type="InterPro" id="IPR004843">
    <property type="entry name" value="Calcineurin-like_PHP"/>
</dbReference>
<comment type="caution">
    <text evidence="2">The sequence shown here is derived from an EMBL/GenBank/DDBJ whole genome shotgun (WGS) entry which is preliminary data.</text>
</comment>
<accession>A0A830HS79</accession>
<dbReference type="EMBL" id="BNJQ01000026">
    <property type="protein sequence ID" value="GHP09838.1"/>
    <property type="molecule type" value="Genomic_DNA"/>
</dbReference>
<proteinExistence type="predicted"/>
<dbReference type="Proteomes" id="UP000660262">
    <property type="component" value="Unassembled WGS sequence"/>
</dbReference>
<dbReference type="CDD" id="cd00838">
    <property type="entry name" value="MPP_superfamily"/>
    <property type="match status" value="1"/>
</dbReference>
<sequence length="344" mass="37791">MNALPNSKTQWPAAVGGGNIHTPAGVVVTGDLIDNGFTEYKQWLQFEKLFGLHGNGDGKLRYPVFEMRGNHDGANTTDYEQPPSVQGGNFVARGVVARTRMKSTIQRRLTSRGPLPPSPATFRLTAISQSGLHYSWDWKNADGDVGAHMVALNLYCFYGPPCAASWEYPEHSRTFLQKDLALYAKDPNTPVFVHQHYGMDGYSNLWYSEEQRIQFHQTLVGRATLPLIFVGHTHAAQLYWWNGTHTGARADLTGEALPVANTPSTNKEPTQIFAVELRRDASSGALVLRVALRTGDSWGDIAGNVTLSRGTDSNAVEDNWTSLDAAEVKSAGWHARAHGESLKS</sequence>
<dbReference type="InterPro" id="IPR029052">
    <property type="entry name" value="Metallo-depent_PP-like"/>
</dbReference>
<dbReference type="AlphaFoldDB" id="A0A830HS79"/>
<evidence type="ECO:0000313" key="2">
    <source>
        <dbReference type="EMBL" id="GHP09838.1"/>
    </source>
</evidence>
<name>A0A830HS79_9CHLO</name>
<dbReference type="Pfam" id="PF00149">
    <property type="entry name" value="Metallophos"/>
    <property type="match status" value="1"/>
</dbReference>
<evidence type="ECO:0000313" key="3">
    <source>
        <dbReference type="Proteomes" id="UP000660262"/>
    </source>
</evidence>
<organism evidence="2 3">
    <name type="scientific">Pycnococcus provasolii</name>
    <dbReference type="NCBI Taxonomy" id="41880"/>
    <lineage>
        <taxon>Eukaryota</taxon>
        <taxon>Viridiplantae</taxon>
        <taxon>Chlorophyta</taxon>
        <taxon>Pseudoscourfieldiophyceae</taxon>
        <taxon>Pseudoscourfieldiales</taxon>
        <taxon>Pycnococcaceae</taxon>
        <taxon>Pycnococcus</taxon>
    </lineage>
</organism>
<evidence type="ECO:0000259" key="1">
    <source>
        <dbReference type="Pfam" id="PF00149"/>
    </source>
</evidence>